<dbReference type="InterPro" id="IPR045229">
    <property type="entry name" value="TPP_enz"/>
</dbReference>
<evidence type="ECO:0000256" key="4">
    <source>
        <dbReference type="RuleBase" id="RU362132"/>
    </source>
</evidence>
<feature type="domain" description="Thiamine pyrophosphate enzyme central" evidence="5">
    <location>
        <begin position="186"/>
        <end position="316"/>
    </location>
</feature>
<evidence type="ECO:0000259" key="5">
    <source>
        <dbReference type="Pfam" id="PF00205"/>
    </source>
</evidence>
<dbReference type="PANTHER" id="PTHR18968">
    <property type="entry name" value="THIAMINE PYROPHOSPHATE ENZYMES"/>
    <property type="match status" value="1"/>
</dbReference>
<dbReference type="Gene3D" id="3.40.50.970">
    <property type="match status" value="2"/>
</dbReference>
<dbReference type="Pfam" id="PF02776">
    <property type="entry name" value="TPP_enzyme_N"/>
    <property type="match status" value="1"/>
</dbReference>
<evidence type="ECO:0000256" key="3">
    <source>
        <dbReference type="ARBA" id="ARBA00023052"/>
    </source>
</evidence>
<name>A0ABP6V2K8_9PSEU</name>
<dbReference type="InterPro" id="IPR029061">
    <property type="entry name" value="THDP-binding"/>
</dbReference>
<dbReference type="InterPro" id="IPR012001">
    <property type="entry name" value="Thiamin_PyroP_enz_TPP-bd_dom"/>
</dbReference>
<dbReference type="SUPFAM" id="SSF52518">
    <property type="entry name" value="Thiamin diphosphate-binding fold (THDP-binding)"/>
    <property type="match status" value="2"/>
</dbReference>
<dbReference type="Proteomes" id="UP001500689">
    <property type="component" value="Unassembled WGS sequence"/>
</dbReference>
<sequence length="536" mass="56079">MRVYEAFAAALLEHNADTVFGLMGDANLLYVCDYSERGGRFVPAVHEAGSVSMADAWSRMTGRVGVASVTHGPAVTNTVTALVEAVRSHSHVLLLSGDTPREPTYLQRLDLSAVAAAAGAGYEKVYRPESVVRDLNRALQRVVAEDRPVLLDLPVGYLRKDAGTPQPAVRAVRPHAGAPTEEELGDALGLIAAANRPVVLAGRGAVLSGARDELIALSERLAAPLATSLLARDYFRGHPSNIGICGNLSHSVAGSAIGEADCIIAFGASLNVFTSFEGEITAGKKIVQVDADPGAFGSYTRVDEAVAGDAKAVAAAMNAALDAVGHRPATGRLRGIQQALTEHRPADEFADRSAADTVDVRTAAIRLDEVLPEKRVVVNDIGRFVAGVWPYLHVADPGDFASMGAFGSIGLGLAGAIGAAIARPGDLTVALVGDGGFMMSLAELTTAVRQRLPLLVVVLDDGAYGAEHFKLVHHGLDPAYSFNPWPEPVPIAQAIGARGMTVRKLAELDALTDIVADLDGPFLVDIKLDPDVNVLA</sequence>
<dbReference type="InterPro" id="IPR012000">
    <property type="entry name" value="Thiamin_PyroP_enz_cen_dom"/>
</dbReference>
<comment type="cofactor">
    <cofactor evidence="1">
        <name>thiamine diphosphate</name>
        <dbReference type="ChEBI" id="CHEBI:58937"/>
    </cofactor>
</comment>
<evidence type="ECO:0000259" key="7">
    <source>
        <dbReference type="Pfam" id="PF02776"/>
    </source>
</evidence>
<organism evidence="8 9">
    <name type="scientific">Amycolatopsis ultiminotia</name>
    <dbReference type="NCBI Taxonomy" id="543629"/>
    <lineage>
        <taxon>Bacteria</taxon>
        <taxon>Bacillati</taxon>
        <taxon>Actinomycetota</taxon>
        <taxon>Actinomycetes</taxon>
        <taxon>Pseudonocardiales</taxon>
        <taxon>Pseudonocardiaceae</taxon>
        <taxon>Amycolatopsis</taxon>
    </lineage>
</organism>
<evidence type="ECO:0000259" key="6">
    <source>
        <dbReference type="Pfam" id="PF02775"/>
    </source>
</evidence>
<comment type="caution">
    <text evidence="8">The sequence shown here is derived from an EMBL/GenBank/DDBJ whole genome shotgun (WGS) entry which is preliminary data.</text>
</comment>
<dbReference type="Pfam" id="PF02775">
    <property type="entry name" value="TPP_enzyme_C"/>
    <property type="match status" value="1"/>
</dbReference>
<proteinExistence type="inferred from homology"/>
<accession>A0ABP6V2K8</accession>
<evidence type="ECO:0000313" key="9">
    <source>
        <dbReference type="Proteomes" id="UP001500689"/>
    </source>
</evidence>
<feature type="domain" description="Thiamine pyrophosphate enzyme N-terminal TPP-binding" evidence="7">
    <location>
        <begin position="1"/>
        <end position="107"/>
    </location>
</feature>
<dbReference type="CDD" id="cd00568">
    <property type="entry name" value="TPP_enzymes"/>
    <property type="match status" value="1"/>
</dbReference>
<dbReference type="PANTHER" id="PTHR18968:SF13">
    <property type="entry name" value="ACETOLACTATE SYNTHASE CATALYTIC SUBUNIT, MITOCHONDRIAL"/>
    <property type="match status" value="1"/>
</dbReference>
<dbReference type="CDD" id="cd07035">
    <property type="entry name" value="TPP_PYR_POX_like"/>
    <property type="match status" value="1"/>
</dbReference>
<dbReference type="InterPro" id="IPR011766">
    <property type="entry name" value="TPP_enzyme_TPP-bd"/>
</dbReference>
<evidence type="ECO:0000313" key="8">
    <source>
        <dbReference type="EMBL" id="GAA3527181.1"/>
    </source>
</evidence>
<dbReference type="Pfam" id="PF00205">
    <property type="entry name" value="TPP_enzyme_M"/>
    <property type="match status" value="1"/>
</dbReference>
<protein>
    <submittedName>
        <fullName evidence="8">Thiamine pyrophosphate-binding protein</fullName>
    </submittedName>
</protein>
<feature type="domain" description="Thiamine pyrophosphate enzyme TPP-binding" evidence="6">
    <location>
        <begin position="380"/>
        <end position="526"/>
    </location>
</feature>
<dbReference type="InterPro" id="IPR029035">
    <property type="entry name" value="DHS-like_NAD/FAD-binding_dom"/>
</dbReference>
<evidence type="ECO:0000256" key="2">
    <source>
        <dbReference type="ARBA" id="ARBA00007812"/>
    </source>
</evidence>
<keyword evidence="9" id="KW-1185">Reference proteome</keyword>
<dbReference type="EMBL" id="BAAAZN010000001">
    <property type="protein sequence ID" value="GAA3527181.1"/>
    <property type="molecule type" value="Genomic_DNA"/>
</dbReference>
<comment type="similarity">
    <text evidence="2 4">Belongs to the TPP enzyme family.</text>
</comment>
<evidence type="ECO:0000256" key="1">
    <source>
        <dbReference type="ARBA" id="ARBA00001964"/>
    </source>
</evidence>
<gene>
    <name evidence="8" type="ORF">GCM10022222_07730</name>
</gene>
<dbReference type="SUPFAM" id="SSF52467">
    <property type="entry name" value="DHS-like NAD/FAD-binding domain"/>
    <property type="match status" value="1"/>
</dbReference>
<dbReference type="InterPro" id="IPR000399">
    <property type="entry name" value="TPP-bd_CS"/>
</dbReference>
<dbReference type="RefSeq" id="WP_344855281.1">
    <property type="nucleotide sequence ID" value="NZ_BAAAZN010000001.1"/>
</dbReference>
<keyword evidence="3 4" id="KW-0786">Thiamine pyrophosphate</keyword>
<dbReference type="PROSITE" id="PS00187">
    <property type="entry name" value="TPP_ENZYMES"/>
    <property type="match status" value="1"/>
</dbReference>
<reference evidence="9" key="1">
    <citation type="journal article" date="2019" name="Int. J. Syst. Evol. Microbiol.">
        <title>The Global Catalogue of Microorganisms (GCM) 10K type strain sequencing project: providing services to taxonomists for standard genome sequencing and annotation.</title>
        <authorList>
            <consortium name="The Broad Institute Genomics Platform"/>
            <consortium name="The Broad Institute Genome Sequencing Center for Infectious Disease"/>
            <person name="Wu L."/>
            <person name="Ma J."/>
        </authorList>
    </citation>
    <scope>NUCLEOTIDE SEQUENCE [LARGE SCALE GENOMIC DNA]</scope>
    <source>
        <strain evidence="9">JCM 16898</strain>
    </source>
</reference>
<dbReference type="Gene3D" id="3.40.50.1220">
    <property type="entry name" value="TPP-binding domain"/>
    <property type="match status" value="1"/>
</dbReference>